<dbReference type="InterPro" id="IPR016187">
    <property type="entry name" value="CTDL_fold"/>
</dbReference>
<dbReference type="SUPFAM" id="SSF56436">
    <property type="entry name" value="C-type lectin-like"/>
    <property type="match status" value="1"/>
</dbReference>
<organism evidence="1 2">
    <name type="scientific">Paramuricea clavata</name>
    <name type="common">Red gorgonian</name>
    <name type="synonym">Violescent sea-whip</name>
    <dbReference type="NCBI Taxonomy" id="317549"/>
    <lineage>
        <taxon>Eukaryota</taxon>
        <taxon>Metazoa</taxon>
        <taxon>Cnidaria</taxon>
        <taxon>Anthozoa</taxon>
        <taxon>Octocorallia</taxon>
        <taxon>Malacalcyonacea</taxon>
        <taxon>Plexauridae</taxon>
        <taxon>Paramuricea</taxon>
    </lineage>
</organism>
<dbReference type="OrthoDB" id="2142683at2759"/>
<accession>A0A7D9EBU6</accession>
<comment type="caution">
    <text evidence="1">The sequence shown here is derived from an EMBL/GenBank/DDBJ whole genome shotgun (WGS) entry which is preliminary data.</text>
</comment>
<proteinExistence type="predicted"/>
<dbReference type="InterPro" id="IPR016186">
    <property type="entry name" value="C-type_lectin-like/link_sf"/>
</dbReference>
<dbReference type="Gene3D" id="3.10.100.10">
    <property type="entry name" value="Mannose-Binding Protein A, subunit A"/>
    <property type="match status" value="1"/>
</dbReference>
<evidence type="ECO:0000313" key="1">
    <source>
        <dbReference type="EMBL" id="CAB4004722.1"/>
    </source>
</evidence>
<sequence>MERYHDQHARFREFHSGQPVLARNYCRSNGKWQPATVLERQEPHSYLIILADGRLWNRHVYRLLQDSPPPPPLISERPEPIPGNLDSPTDTQVLLTPSILVFLRRSSLLQLQWFLSPKAYGEQKSWKDANSSCASELQFPTGNNKSLINKSYWLGIYKKESCETHWVENLTNVMQLKLKKCPNVGNSTPDKQDYYAKSHAICVQPAICDNDWLGFRSSCYKLEPEETTCHKARNKCANDGSKLVEINYLQEEEFINTSFKGKYLVRVNV</sequence>
<keyword evidence="2" id="KW-1185">Reference proteome</keyword>
<dbReference type="AlphaFoldDB" id="A0A7D9EBU6"/>
<dbReference type="EMBL" id="CACRXK020004982">
    <property type="protein sequence ID" value="CAB4004722.1"/>
    <property type="molecule type" value="Genomic_DNA"/>
</dbReference>
<gene>
    <name evidence="1" type="ORF">PACLA_8A080793</name>
</gene>
<name>A0A7D9EBU6_PARCT</name>
<evidence type="ECO:0000313" key="2">
    <source>
        <dbReference type="Proteomes" id="UP001152795"/>
    </source>
</evidence>
<protein>
    <submittedName>
        <fullName evidence="1">Uncharacterized protein</fullName>
    </submittedName>
</protein>
<reference evidence="1" key="1">
    <citation type="submission" date="2020-04" db="EMBL/GenBank/DDBJ databases">
        <authorList>
            <person name="Alioto T."/>
            <person name="Alioto T."/>
            <person name="Gomez Garrido J."/>
        </authorList>
    </citation>
    <scope>NUCLEOTIDE SEQUENCE</scope>
    <source>
        <strain evidence="1">A484AB</strain>
    </source>
</reference>
<dbReference type="Proteomes" id="UP001152795">
    <property type="component" value="Unassembled WGS sequence"/>
</dbReference>